<feature type="transmembrane region" description="Helical" evidence="6">
    <location>
        <begin position="214"/>
        <end position="235"/>
    </location>
</feature>
<evidence type="ECO:0000313" key="7">
    <source>
        <dbReference type="EMBL" id="KAH6880090.1"/>
    </source>
</evidence>
<dbReference type="OrthoDB" id="5086768at2759"/>
<feature type="compositionally biased region" description="Low complexity" evidence="5">
    <location>
        <begin position="169"/>
        <end position="190"/>
    </location>
</feature>
<feature type="region of interest" description="Disordered" evidence="5">
    <location>
        <begin position="242"/>
        <end position="343"/>
    </location>
</feature>
<feature type="compositionally biased region" description="Low complexity" evidence="5">
    <location>
        <begin position="262"/>
        <end position="272"/>
    </location>
</feature>
<dbReference type="GO" id="GO:0071944">
    <property type="term" value="C:cell periphery"/>
    <property type="evidence" value="ECO:0007669"/>
    <property type="project" value="UniProtKB-ARBA"/>
</dbReference>
<evidence type="ECO:0000313" key="8">
    <source>
        <dbReference type="Proteomes" id="UP000777438"/>
    </source>
</evidence>
<dbReference type="PANTHER" id="PTHR15549:SF26">
    <property type="entry name" value="AXIAL BUDDING PATTERN PROTEIN 2-RELATED"/>
    <property type="match status" value="1"/>
</dbReference>
<comment type="caution">
    <text evidence="7">The sequence shown here is derived from an EMBL/GenBank/DDBJ whole genome shotgun (WGS) entry which is preliminary data.</text>
</comment>
<evidence type="ECO:0000256" key="4">
    <source>
        <dbReference type="ARBA" id="ARBA00023136"/>
    </source>
</evidence>
<evidence type="ECO:0000256" key="6">
    <source>
        <dbReference type="SAM" id="Phobius"/>
    </source>
</evidence>
<feature type="region of interest" description="Disordered" evidence="5">
    <location>
        <begin position="151"/>
        <end position="209"/>
    </location>
</feature>
<keyword evidence="2 6" id="KW-0812">Transmembrane</keyword>
<dbReference type="PANTHER" id="PTHR15549">
    <property type="entry name" value="PAIRED IMMUNOGLOBULIN-LIKE TYPE 2 RECEPTOR"/>
    <property type="match status" value="1"/>
</dbReference>
<evidence type="ECO:0000256" key="5">
    <source>
        <dbReference type="SAM" id="MobiDB-lite"/>
    </source>
</evidence>
<evidence type="ECO:0000256" key="2">
    <source>
        <dbReference type="ARBA" id="ARBA00022692"/>
    </source>
</evidence>
<proteinExistence type="predicted"/>
<gene>
    <name evidence="7" type="ORF">B0T10DRAFT_147576</name>
</gene>
<keyword evidence="8" id="KW-1185">Reference proteome</keyword>
<dbReference type="AlphaFoldDB" id="A0A9P8VWI4"/>
<feature type="compositionally biased region" description="Basic and acidic residues" evidence="5">
    <location>
        <begin position="318"/>
        <end position="336"/>
    </location>
</feature>
<comment type="subcellular location">
    <subcellularLocation>
        <location evidence="1">Membrane</location>
        <topology evidence="1">Single-pass membrane protein</topology>
    </subcellularLocation>
</comment>
<reference evidence="7 8" key="1">
    <citation type="journal article" date="2021" name="Nat. Commun.">
        <title>Genetic determinants of endophytism in the Arabidopsis root mycobiome.</title>
        <authorList>
            <person name="Mesny F."/>
            <person name="Miyauchi S."/>
            <person name="Thiergart T."/>
            <person name="Pickel B."/>
            <person name="Atanasova L."/>
            <person name="Karlsson M."/>
            <person name="Huettel B."/>
            <person name="Barry K.W."/>
            <person name="Haridas S."/>
            <person name="Chen C."/>
            <person name="Bauer D."/>
            <person name="Andreopoulos W."/>
            <person name="Pangilinan J."/>
            <person name="LaButti K."/>
            <person name="Riley R."/>
            <person name="Lipzen A."/>
            <person name="Clum A."/>
            <person name="Drula E."/>
            <person name="Henrissat B."/>
            <person name="Kohler A."/>
            <person name="Grigoriev I.V."/>
            <person name="Martin F.M."/>
            <person name="Hacquard S."/>
        </authorList>
    </citation>
    <scope>NUCLEOTIDE SEQUENCE [LARGE SCALE GENOMIC DNA]</scope>
    <source>
        <strain evidence="7 8">MPI-CAGE-CH-0241</strain>
    </source>
</reference>
<keyword evidence="3 6" id="KW-1133">Transmembrane helix</keyword>
<accession>A0A9P8VWI4</accession>
<feature type="compositionally biased region" description="Polar residues" evidence="5">
    <location>
        <begin position="292"/>
        <end position="314"/>
    </location>
</feature>
<feature type="region of interest" description="Disordered" evidence="5">
    <location>
        <begin position="1"/>
        <end position="21"/>
    </location>
</feature>
<dbReference type="EMBL" id="JAGPYM010000027">
    <property type="protein sequence ID" value="KAH6880090.1"/>
    <property type="molecule type" value="Genomic_DNA"/>
</dbReference>
<name>A0A9P8VWI4_9HYPO</name>
<dbReference type="GO" id="GO:0016020">
    <property type="term" value="C:membrane"/>
    <property type="evidence" value="ECO:0007669"/>
    <property type="project" value="UniProtKB-SubCell"/>
</dbReference>
<organism evidence="7 8">
    <name type="scientific">Thelonectria olida</name>
    <dbReference type="NCBI Taxonomy" id="1576542"/>
    <lineage>
        <taxon>Eukaryota</taxon>
        <taxon>Fungi</taxon>
        <taxon>Dikarya</taxon>
        <taxon>Ascomycota</taxon>
        <taxon>Pezizomycotina</taxon>
        <taxon>Sordariomycetes</taxon>
        <taxon>Hypocreomycetidae</taxon>
        <taxon>Hypocreales</taxon>
        <taxon>Nectriaceae</taxon>
        <taxon>Thelonectria</taxon>
    </lineage>
</organism>
<protein>
    <submittedName>
        <fullName evidence="7">Uncharacterized protein</fullName>
    </submittedName>
</protein>
<keyword evidence="4 6" id="KW-0472">Membrane</keyword>
<dbReference type="InterPro" id="IPR051694">
    <property type="entry name" value="Immunoregulatory_rcpt-like"/>
</dbReference>
<evidence type="ECO:0000256" key="3">
    <source>
        <dbReference type="ARBA" id="ARBA00022989"/>
    </source>
</evidence>
<evidence type="ECO:0000256" key="1">
    <source>
        <dbReference type="ARBA" id="ARBA00004167"/>
    </source>
</evidence>
<sequence length="343" mass="36645">MPRTLQTTAAPWGTDHEPEASITTKPPLAYELDFRLHGQVALRQEVPTVTCGYYSWTDSVWPWACESATTCKTIGGHFGCHGTVFTTCYPKTDFRCTAGASIGVRELCCTYDSIYPACVSGIKSDDGQELTAYNCGNDAISGELSIYTTKPNFETTSTTESETTETAESESSLTEASLTTLSTHSTSTSTGGDSVAQTDEPSDKGGSDTPIGPIVGGVVGGVALIALVVLAIWLIRRKKTTPPATAQNHAATMPPPPPQMSPQPQMQYSTPPQTYPPVYQPMVQGSPVGPGSPQSDFQRQSYQDGFVPTDQSQAVLKPAEHTSDRTELPTERHKDAGTPAELQ</sequence>
<dbReference type="Proteomes" id="UP000777438">
    <property type="component" value="Unassembled WGS sequence"/>
</dbReference>